<dbReference type="EMBL" id="BJNY01000001">
    <property type="protein sequence ID" value="GED04496.1"/>
    <property type="molecule type" value="Genomic_DNA"/>
</dbReference>
<dbReference type="RefSeq" id="WP_141360720.1">
    <property type="nucleotide sequence ID" value="NZ_BAAAJL010000007.1"/>
</dbReference>
<protein>
    <submittedName>
        <fullName evidence="1">Uncharacterized protein</fullName>
    </submittedName>
</protein>
<accession>A0A4Y4DHG2</accession>
<evidence type="ECO:0000313" key="1">
    <source>
        <dbReference type="EMBL" id="GED04496.1"/>
    </source>
</evidence>
<gene>
    <name evidence="1" type="ORF">AUR04nite_00280</name>
</gene>
<reference evidence="1 2" key="1">
    <citation type="submission" date="2019-06" db="EMBL/GenBank/DDBJ databases">
        <title>Whole genome shotgun sequence of Glutamicibacter uratoxydans NBRC 15515.</title>
        <authorList>
            <person name="Hosoyama A."/>
            <person name="Uohara A."/>
            <person name="Ohji S."/>
            <person name="Ichikawa N."/>
        </authorList>
    </citation>
    <scope>NUCLEOTIDE SEQUENCE [LARGE SCALE GENOMIC DNA]</scope>
    <source>
        <strain evidence="1 2">NBRC 15515</strain>
    </source>
</reference>
<comment type="caution">
    <text evidence="1">The sequence shown here is derived from an EMBL/GenBank/DDBJ whole genome shotgun (WGS) entry which is preliminary data.</text>
</comment>
<dbReference type="OrthoDB" id="4786623at2"/>
<proteinExistence type="predicted"/>
<name>A0A4Y4DHG2_GLUUR</name>
<sequence length="147" mass="16132">MTTKIEDLRAAQVVEAVRKLAEERPDFVYADQPERVAFREAHPGMKECSYLGAYVPSEIDPTFASYEGEGCIVGQALARLGVSRDDLVEVEGESAKYVMVGNSMPLTYEPGWLSVVQSEQDEGRSWAEAVARGDEAYLSKPPALEGN</sequence>
<organism evidence="1 2">
    <name type="scientific">Glutamicibacter uratoxydans</name>
    <name type="common">Arthrobacter uratoxydans</name>
    <dbReference type="NCBI Taxonomy" id="43667"/>
    <lineage>
        <taxon>Bacteria</taxon>
        <taxon>Bacillati</taxon>
        <taxon>Actinomycetota</taxon>
        <taxon>Actinomycetes</taxon>
        <taxon>Micrococcales</taxon>
        <taxon>Micrococcaceae</taxon>
        <taxon>Glutamicibacter</taxon>
    </lineage>
</organism>
<evidence type="ECO:0000313" key="2">
    <source>
        <dbReference type="Proteomes" id="UP000316612"/>
    </source>
</evidence>
<dbReference type="AlphaFoldDB" id="A0A4Y4DHG2"/>
<dbReference type="Proteomes" id="UP000316612">
    <property type="component" value="Unassembled WGS sequence"/>
</dbReference>
<keyword evidence="2" id="KW-1185">Reference proteome</keyword>